<proteinExistence type="predicted"/>
<dbReference type="EMBL" id="QRUU01000011">
    <property type="protein sequence ID" value="RGR98567.1"/>
    <property type="molecule type" value="Genomic_DNA"/>
</dbReference>
<evidence type="ECO:0000313" key="1">
    <source>
        <dbReference type="EMBL" id="RGR98567.1"/>
    </source>
</evidence>
<keyword evidence="2" id="KW-1185">Reference proteome</keyword>
<comment type="caution">
    <text evidence="1">The sequence shown here is derived from an EMBL/GenBank/DDBJ whole genome shotgun (WGS) entry which is preliminary data.</text>
</comment>
<evidence type="ECO:0000313" key="2">
    <source>
        <dbReference type="Proteomes" id="UP000285864"/>
    </source>
</evidence>
<keyword evidence="1" id="KW-0255">Endonuclease</keyword>
<accession>A0A412GUR6</accession>
<dbReference type="Proteomes" id="UP000285864">
    <property type="component" value="Unassembled WGS sequence"/>
</dbReference>
<protein>
    <submittedName>
        <fullName evidence="1">HpaII family restriction endonuclease</fullName>
    </submittedName>
</protein>
<keyword evidence="1" id="KW-0378">Hydrolase</keyword>
<dbReference type="GO" id="GO:0004519">
    <property type="term" value="F:endonuclease activity"/>
    <property type="evidence" value="ECO:0007669"/>
    <property type="project" value="UniProtKB-KW"/>
</dbReference>
<organism evidence="1 2">
    <name type="scientific">Phocaeicola coprocola</name>
    <dbReference type="NCBI Taxonomy" id="310298"/>
    <lineage>
        <taxon>Bacteria</taxon>
        <taxon>Pseudomonadati</taxon>
        <taxon>Bacteroidota</taxon>
        <taxon>Bacteroidia</taxon>
        <taxon>Bacteroidales</taxon>
        <taxon>Bacteroidaceae</taxon>
        <taxon>Phocaeicola</taxon>
    </lineage>
</organism>
<dbReference type="Pfam" id="PF09561">
    <property type="entry name" value="RE_HpaII"/>
    <property type="match status" value="1"/>
</dbReference>
<dbReference type="AlphaFoldDB" id="A0A412GUR6"/>
<sequence>MAFEATKREWGELYAFFRLLANGYVYAGTSDVKKNEQQCIPIAMVQREEHDGTRQYVIEKNNIHIKGEKIDKLVPREDFETVAELILHAIRNSRQDDVTSPDGVEEFLDEVAIYDLEAKTDDRTDFSVAFYDESAPLTGFCVRSRLGMMLPLLDGGRTANFKFEQTGVKFAVPTINKINAEGEEDDVISRMLMIERLGGVLKYNDVADKIFRSNLSMIDLHMGRLLAEMTRLMWLDGITKVSELTEAIKQLNPLKIKDELINKHGFYEYKIKEFLLALATGMRPAKLYNGIESAICGFLFVTGDGEVLCYQRAYRQVFADFLFYNSRLEKGSTEKDKYGYLERENGVYYFKLNLKIGLLKR</sequence>
<name>A0A412GUR6_9BACT</name>
<keyword evidence="1" id="KW-0540">Nuclease</keyword>
<dbReference type="RefSeq" id="WP_118483435.1">
    <property type="nucleotide sequence ID" value="NZ_CAUBSX010000070.1"/>
</dbReference>
<gene>
    <name evidence="1" type="ORF">DWY20_04140</name>
</gene>
<reference evidence="1 2" key="1">
    <citation type="submission" date="2018-08" db="EMBL/GenBank/DDBJ databases">
        <title>A genome reference for cultivated species of the human gut microbiota.</title>
        <authorList>
            <person name="Zou Y."/>
            <person name="Xue W."/>
            <person name="Luo G."/>
        </authorList>
    </citation>
    <scope>NUCLEOTIDE SEQUENCE [LARGE SCALE GENOMIC DNA]</scope>
    <source>
        <strain evidence="1 2">AF24-2</strain>
    </source>
</reference>
<dbReference type="InterPro" id="IPR019062">
    <property type="entry name" value="Restrct_endonuc_II_HpaII"/>
</dbReference>